<gene>
    <name evidence="4" type="ORF">SAMN04487973_1044</name>
</gene>
<dbReference type="PANTHER" id="PTHR35527">
    <property type="entry name" value="CHOLOYLGLYCINE HYDROLASE"/>
    <property type="match status" value="1"/>
</dbReference>
<dbReference type="GO" id="GO:0016787">
    <property type="term" value="F:hydrolase activity"/>
    <property type="evidence" value="ECO:0007669"/>
    <property type="project" value="UniProtKB-KW"/>
</dbReference>
<evidence type="ECO:0000259" key="3">
    <source>
        <dbReference type="Pfam" id="PF02275"/>
    </source>
</evidence>
<dbReference type="GeneID" id="76042950"/>
<feature type="domain" description="Choloylglycine hydrolase/NAAA C-terminal" evidence="3">
    <location>
        <begin position="2"/>
        <end position="313"/>
    </location>
</feature>
<reference evidence="4 5" key="1">
    <citation type="submission" date="2016-10" db="EMBL/GenBank/DDBJ databases">
        <authorList>
            <person name="Varghese N."/>
            <person name="Submissions S."/>
        </authorList>
    </citation>
    <scope>NUCLEOTIDE SEQUENCE [LARGE SCALE GENOMIC DNA]</scope>
    <source>
        <strain evidence="4 5">CGMCC 1.3889</strain>
    </source>
</reference>
<organism evidence="4 5">
    <name type="scientific">Pediococcus ethanolidurans</name>
    <dbReference type="NCBI Taxonomy" id="319653"/>
    <lineage>
        <taxon>Bacteria</taxon>
        <taxon>Bacillati</taxon>
        <taxon>Bacillota</taxon>
        <taxon>Bacilli</taxon>
        <taxon>Lactobacillales</taxon>
        <taxon>Lactobacillaceae</taxon>
        <taxon>Pediococcus</taxon>
    </lineage>
</organism>
<dbReference type="CDD" id="cd00542">
    <property type="entry name" value="Ntn_PVA"/>
    <property type="match status" value="1"/>
</dbReference>
<evidence type="ECO:0000256" key="2">
    <source>
        <dbReference type="ARBA" id="ARBA00022801"/>
    </source>
</evidence>
<evidence type="ECO:0000313" key="5">
    <source>
        <dbReference type="Proteomes" id="UP000182818"/>
    </source>
</evidence>
<name>A0A1H9MXJ5_9LACO</name>
<evidence type="ECO:0000313" key="4">
    <source>
        <dbReference type="EMBL" id="SER28436.1"/>
    </source>
</evidence>
<keyword evidence="5" id="KW-1185">Reference proteome</keyword>
<dbReference type="EMBL" id="FOGK01000004">
    <property type="protein sequence ID" value="SER28436.1"/>
    <property type="molecule type" value="Genomic_DNA"/>
</dbReference>
<accession>A0A1H9MXJ5</accession>
<dbReference type="RefSeq" id="WP_057805294.1">
    <property type="nucleotide sequence ID" value="NZ_BJYP01000009.1"/>
</dbReference>
<protein>
    <submittedName>
        <fullName evidence="4">Choloylglycine hydrolase</fullName>
    </submittedName>
</protein>
<dbReference type="Gene3D" id="3.60.60.10">
    <property type="entry name" value="Penicillin V Acylase, Chain A"/>
    <property type="match status" value="1"/>
</dbReference>
<dbReference type="InterPro" id="IPR029055">
    <property type="entry name" value="Ntn_hydrolases_N"/>
</dbReference>
<evidence type="ECO:0000256" key="1">
    <source>
        <dbReference type="ARBA" id="ARBA00006625"/>
    </source>
</evidence>
<dbReference type="PANTHER" id="PTHR35527:SF2">
    <property type="entry name" value="HYDROLASE"/>
    <property type="match status" value="1"/>
</dbReference>
<dbReference type="InterPro" id="IPR029132">
    <property type="entry name" value="CBAH/NAAA_C"/>
</dbReference>
<dbReference type="SUPFAM" id="SSF56235">
    <property type="entry name" value="N-terminal nucleophile aminohydrolases (Ntn hydrolases)"/>
    <property type="match status" value="1"/>
</dbReference>
<keyword evidence="2 4" id="KW-0378">Hydrolase</keyword>
<comment type="similarity">
    <text evidence="1">Belongs to the peptidase C59 family.</text>
</comment>
<dbReference type="Proteomes" id="UP000182818">
    <property type="component" value="Unassembled WGS sequence"/>
</dbReference>
<proteinExistence type="inferred from homology"/>
<dbReference type="InterPro" id="IPR052193">
    <property type="entry name" value="Peptidase_C59"/>
</dbReference>
<dbReference type="Pfam" id="PF02275">
    <property type="entry name" value="CBAH"/>
    <property type="match status" value="1"/>
</dbReference>
<comment type="caution">
    <text evidence="4">The sequence shown here is derived from an EMBL/GenBank/DDBJ whole genome shotgun (WGS) entry which is preliminary data.</text>
</comment>
<sequence length="328" mass="36094">MCTSVMYKNAKGKWFLARTMDFSFELGGRPVVIPRNFHFESDAQTTGFDTKLGFTGAGRDLNGYILVDGVNEVGLGAATLYFDGLAKFADQTDENKTNLAPHEVVNWILGNVSSVADLKTKISDVNIVAVANDLFKMVVPLHWIVADKSGACVVLEQDENGMKVMDDPVKVMTNSPDFQWHLKNLNNYVQLKPTSHSSKSYGDFESDAYGLGSGALGLPGDYTSVSRFVRAAFIRENTEKADTEAGSINALTHILNSVEIPKGVKADNEGGCDYSQYRGYMSLDEGAYYMQPYDDQTITRVVLTPELLNASKPSEYPLQNTQQFNSVN</sequence>